<feature type="region of interest" description="Disordered" evidence="1">
    <location>
        <begin position="194"/>
        <end position="267"/>
    </location>
</feature>
<feature type="region of interest" description="Disordered" evidence="1">
    <location>
        <begin position="58"/>
        <end position="78"/>
    </location>
</feature>
<feature type="domain" description="eCIS core" evidence="2">
    <location>
        <begin position="98"/>
        <end position="170"/>
    </location>
</feature>
<accession>A0A9X1SXI6</accession>
<gene>
    <name evidence="3" type="ORF">LR394_34105</name>
</gene>
<feature type="compositionally biased region" description="Low complexity" evidence="1">
    <location>
        <begin position="206"/>
        <end position="244"/>
    </location>
</feature>
<dbReference type="Pfam" id="PF13699">
    <property type="entry name" value="eCIS_core"/>
    <property type="match status" value="1"/>
</dbReference>
<protein>
    <submittedName>
        <fullName evidence="3">DUF4157 domain-containing protein</fullName>
    </submittedName>
</protein>
<organism evidence="3 4">
    <name type="scientific">Kineosporia babensis</name>
    <dbReference type="NCBI Taxonomy" id="499548"/>
    <lineage>
        <taxon>Bacteria</taxon>
        <taxon>Bacillati</taxon>
        <taxon>Actinomycetota</taxon>
        <taxon>Actinomycetes</taxon>
        <taxon>Kineosporiales</taxon>
        <taxon>Kineosporiaceae</taxon>
        <taxon>Kineosporia</taxon>
    </lineage>
</organism>
<dbReference type="RefSeq" id="WP_231448761.1">
    <property type="nucleotide sequence ID" value="NZ_JAJOMB010000025.1"/>
</dbReference>
<keyword evidence="4" id="KW-1185">Reference proteome</keyword>
<comment type="caution">
    <text evidence="3">The sequence shown here is derived from an EMBL/GenBank/DDBJ whole genome shotgun (WGS) entry which is preliminary data.</text>
</comment>
<evidence type="ECO:0000313" key="3">
    <source>
        <dbReference type="EMBL" id="MCD5315941.1"/>
    </source>
</evidence>
<feature type="region of interest" description="Disordered" evidence="1">
    <location>
        <begin position="1"/>
        <end position="20"/>
    </location>
</feature>
<dbReference type="EMBL" id="JAJOMB010000025">
    <property type="protein sequence ID" value="MCD5315941.1"/>
    <property type="molecule type" value="Genomic_DNA"/>
</dbReference>
<sequence length="288" mass="31177">MNTDEGRPPTLGEQLTSEGERLRSRHLPAFAWATAFAPVHERMAGLSVSWAERFARTESGAAPPPVPHRPGRLPDQVSTPSVALTPAPDAHLAPEVRPLPTDVRHRLREVAGPGAEKMEVRTGPSADALTRTHHADAVTVGTTVHVRDGQFRPTTRSGFALLAHEAHHVTALLQPHRTSAHAEETQARRIEHQAATHPLGPSAIVPTRRQPQPRPNRSTPTTTALTRTAPATTGPTTAAPEPRTQQIKAADVDRELPTPAAGPDLEALRRGLVEDVMRRLRTDFERGA</sequence>
<dbReference type="InterPro" id="IPR025295">
    <property type="entry name" value="eCIS_core_dom"/>
</dbReference>
<evidence type="ECO:0000259" key="2">
    <source>
        <dbReference type="Pfam" id="PF13699"/>
    </source>
</evidence>
<dbReference type="Proteomes" id="UP001138997">
    <property type="component" value="Unassembled WGS sequence"/>
</dbReference>
<evidence type="ECO:0000313" key="4">
    <source>
        <dbReference type="Proteomes" id="UP001138997"/>
    </source>
</evidence>
<proteinExistence type="predicted"/>
<evidence type="ECO:0000256" key="1">
    <source>
        <dbReference type="SAM" id="MobiDB-lite"/>
    </source>
</evidence>
<reference evidence="3" key="1">
    <citation type="submission" date="2021-11" db="EMBL/GenBank/DDBJ databases">
        <title>Streptomyces corallinus and Kineosporia corallina sp. nov., two new coral-derived marine actinobacteria.</title>
        <authorList>
            <person name="Buangrab K."/>
            <person name="Sutthacheep M."/>
            <person name="Yeemin T."/>
            <person name="Harunari E."/>
            <person name="Igarashi Y."/>
            <person name="Sripreechasak P."/>
            <person name="Kanchanasin P."/>
            <person name="Tanasupawat S."/>
            <person name="Phongsopitanun W."/>
        </authorList>
    </citation>
    <scope>NUCLEOTIDE SEQUENCE</scope>
    <source>
        <strain evidence="3">JCM 31032</strain>
    </source>
</reference>
<name>A0A9X1SXI6_9ACTN</name>
<dbReference type="AlphaFoldDB" id="A0A9X1SXI6"/>